<protein>
    <submittedName>
        <fullName evidence="6">AraC-like DNA-binding protein</fullName>
    </submittedName>
</protein>
<dbReference type="InterPro" id="IPR018060">
    <property type="entry name" value="HTH_AraC"/>
</dbReference>
<evidence type="ECO:0000256" key="2">
    <source>
        <dbReference type="ARBA" id="ARBA00023125"/>
    </source>
</evidence>
<dbReference type="SUPFAM" id="SSF46689">
    <property type="entry name" value="Homeodomain-like"/>
    <property type="match status" value="2"/>
</dbReference>
<dbReference type="InterPro" id="IPR018062">
    <property type="entry name" value="HTH_AraC-typ_CS"/>
</dbReference>
<dbReference type="PROSITE" id="PS00041">
    <property type="entry name" value="HTH_ARAC_FAMILY_1"/>
    <property type="match status" value="1"/>
</dbReference>
<organism evidence="6 9">
    <name type="scientific">Aliirhizobium cellulosilyticum</name>
    <dbReference type="NCBI Taxonomy" id="393664"/>
    <lineage>
        <taxon>Bacteria</taxon>
        <taxon>Pseudomonadati</taxon>
        <taxon>Pseudomonadota</taxon>
        <taxon>Alphaproteobacteria</taxon>
        <taxon>Hyphomicrobiales</taxon>
        <taxon>Rhizobiaceae</taxon>
        <taxon>Aliirhizobium</taxon>
    </lineage>
</organism>
<feature type="domain" description="HTH araC/xylS-type" evidence="4">
    <location>
        <begin position="201"/>
        <end position="299"/>
    </location>
</feature>
<dbReference type="Proteomes" id="UP000576087">
    <property type="component" value="Unassembled WGS sequence"/>
</dbReference>
<evidence type="ECO:0000259" key="4">
    <source>
        <dbReference type="PROSITE" id="PS01124"/>
    </source>
</evidence>
<dbReference type="Gene3D" id="1.10.10.60">
    <property type="entry name" value="Homeodomain-like"/>
    <property type="match status" value="2"/>
</dbReference>
<dbReference type="Proteomes" id="UP000520770">
    <property type="component" value="Unassembled WGS sequence"/>
</dbReference>
<dbReference type="GO" id="GO:0043565">
    <property type="term" value="F:sequence-specific DNA binding"/>
    <property type="evidence" value="ECO:0007669"/>
    <property type="project" value="InterPro"/>
</dbReference>
<dbReference type="EMBL" id="JACIGW010000003">
    <property type="protein sequence ID" value="MBB4349371.1"/>
    <property type="molecule type" value="Genomic_DNA"/>
</dbReference>
<gene>
    <name evidence="6" type="ORF">GGE31_002920</name>
    <name evidence="5" type="ORF">GGE33_003133</name>
    <name evidence="7" type="ORF">GGE35_002861</name>
</gene>
<keyword evidence="1" id="KW-0805">Transcription regulation</keyword>
<comment type="caution">
    <text evidence="6">The sequence shown here is derived from an EMBL/GenBank/DDBJ whole genome shotgun (WGS) entry which is preliminary data.</text>
</comment>
<dbReference type="PRINTS" id="PR00032">
    <property type="entry name" value="HTHARAC"/>
</dbReference>
<dbReference type="SMART" id="SM00342">
    <property type="entry name" value="HTH_ARAC"/>
    <property type="match status" value="1"/>
</dbReference>
<dbReference type="Proteomes" id="UP000524535">
    <property type="component" value="Unassembled WGS sequence"/>
</dbReference>
<evidence type="ECO:0000313" key="8">
    <source>
        <dbReference type="Proteomes" id="UP000520770"/>
    </source>
</evidence>
<dbReference type="EMBL" id="JACIHM010000003">
    <property type="protein sequence ID" value="MBB4447039.1"/>
    <property type="molecule type" value="Genomic_DNA"/>
</dbReference>
<reference evidence="8 9" key="1">
    <citation type="submission" date="2020-08" db="EMBL/GenBank/DDBJ databases">
        <title>Genomic Encyclopedia of Type Strains, Phase IV (KMG-V): Genome sequencing to study the core and pangenomes of soil and plant-associated prokaryotes.</title>
        <authorList>
            <person name="Whitman W."/>
        </authorList>
    </citation>
    <scope>NUCLEOTIDE SEQUENCE [LARGE SCALE GENOMIC DNA]</scope>
    <source>
        <strain evidence="6 9">SEMIA 444</strain>
        <strain evidence="5 8">SEMIA 448</strain>
        <strain evidence="7 10">SEMIA 452</strain>
    </source>
</reference>
<sequence>MVANNMNRDSTLSSDAFGCKLDKLTVNQELPSHHMSILRKGSDGGDLGRVEMKGKDRGMLVGLSLSNGHSRRTANENYANSHRFDSGSVYIRDQSEDYGAEISGAFDFILFDVPYSTIAQFARDAGLPSVRTLTPVAVTKDPILANLASAVIPSLKNPAAANPFFLEQITAAVATHLVQSYGGQPVASSSGQRKLSHSHEQLAKEMLMANLDGKLTISDVAVACDMSRGHFIRMFRETTGSTPHRWLVEARVKRASDMLRNSNASLAEIAELCGFSDQSHFTRVFLANFGVPPGVWRRRP</sequence>
<evidence type="ECO:0000256" key="3">
    <source>
        <dbReference type="ARBA" id="ARBA00023163"/>
    </source>
</evidence>
<dbReference type="Pfam" id="PF12833">
    <property type="entry name" value="HTH_18"/>
    <property type="match status" value="1"/>
</dbReference>
<dbReference type="InterPro" id="IPR020449">
    <property type="entry name" value="Tscrpt_reg_AraC-type_HTH"/>
</dbReference>
<dbReference type="RefSeq" id="WP_343062463.1">
    <property type="nucleotide sequence ID" value="NZ_JACIGW010000003.1"/>
</dbReference>
<evidence type="ECO:0000313" key="9">
    <source>
        <dbReference type="Proteomes" id="UP000524535"/>
    </source>
</evidence>
<keyword evidence="9" id="KW-1185">Reference proteome</keyword>
<dbReference type="AlphaFoldDB" id="A0A7W6XA90"/>
<dbReference type="PANTHER" id="PTHR46796:SF14">
    <property type="entry name" value="TRANSCRIPTIONAL REGULATORY PROTEIN"/>
    <property type="match status" value="1"/>
</dbReference>
<name>A0A7W6XA90_9HYPH</name>
<accession>A0A7W6XA90</accession>
<evidence type="ECO:0000256" key="1">
    <source>
        <dbReference type="ARBA" id="ARBA00023015"/>
    </source>
</evidence>
<dbReference type="InterPro" id="IPR050204">
    <property type="entry name" value="AraC_XylS_family_regulators"/>
</dbReference>
<evidence type="ECO:0000313" key="6">
    <source>
        <dbReference type="EMBL" id="MBB4412407.1"/>
    </source>
</evidence>
<evidence type="ECO:0000313" key="5">
    <source>
        <dbReference type="EMBL" id="MBB4349371.1"/>
    </source>
</evidence>
<evidence type="ECO:0000313" key="10">
    <source>
        <dbReference type="Proteomes" id="UP000576087"/>
    </source>
</evidence>
<dbReference type="PANTHER" id="PTHR46796">
    <property type="entry name" value="HTH-TYPE TRANSCRIPTIONAL ACTIVATOR RHAS-RELATED"/>
    <property type="match status" value="1"/>
</dbReference>
<keyword evidence="3" id="KW-0804">Transcription</keyword>
<dbReference type="EMBL" id="JACIGY010000003">
    <property type="protein sequence ID" value="MBB4412407.1"/>
    <property type="molecule type" value="Genomic_DNA"/>
</dbReference>
<dbReference type="GO" id="GO:0003700">
    <property type="term" value="F:DNA-binding transcription factor activity"/>
    <property type="evidence" value="ECO:0007669"/>
    <property type="project" value="InterPro"/>
</dbReference>
<proteinExistence type="predicted"/>
<keyword evidence="2 6" id="KW-0238">DNA-binding</keyword>
<dbReference type="InterPro" id="IPR009057">
    <property type="entry name" value="Homeodomain-like_sf"/>
</dbReference>
<evidence type="ECO:0000313" key="7">
    <source>
        <dbReference type="EMBL" id="MBB4447039.1"/>
    </source>
</evidence>
<dbReference type="PROSITE" id="PS01124">
    <property type="entry name" value="HTH_ARAC_FAMILY_2"/>
    <property type="match status" value="1"/>
</dbReference>